<dbReference type="SUPFAM" id="SSF53335">
    <property type="entry name" value="S-adenosyl-L-methionine-dependent methyltransferases"/>
    <property type="match status" value="1"/>
</dbReference>
<keyword evidence="1" id="KW-0479">Metal-binding</keyword>
<dbReference type="GO" id="GO:0070475">
    <property type="term" value="P:rRNA base methylation"/>
    <property type="evidence" value="ECO:0007669"/>
    <property type="project" value="TreeGrafter"/>
</dbReference>
<comment type="caution">
    <text evidence="8">The sequence shown here is derived from an EMBL/GenBank/DDBJ whole genome shotgun (WGS) entry which is preliminary data.</text>
</comment>
<evidence type="ECO:0000256" key="1">
    <source>
        <dbReference type="ARBA" id="ARBA00022485"/>
    </source>
</evidence>
<keyword evidence="3 6" id="KW-0808">Transferase</keyword>
<feature type="binding site" evidence="6">
    <location>
        <position position="370"/>
    </location>
    <ligand>
        <name>S-adenosyl-L-methionine</name>
        <dbReference type="ChEBI" id="CHEBI:59789"/>
    </ligand>
</feature>
<dbReference type="PANTHER" id="PTHR11061">
    <property type="entry name" value="RNA M5U METHYLTRANSFERASE"/>
    <property type="match status" value="1"/>
</dbReference>
<keyword evidence="2 6" id="KW-0489">Methyltransferase</keyword>
<dbReference type="CDD" id="cd02440">
    <property type="entry name" value="AdoMet_MTases"/>
    <property type="match status" value="1"/>
</dbReference>
<evidence type="ECO:0000313" key="8">
    <source>
        <dbReference type="EMBL" id="TDP40505.1"/>
    </source>
</evidence>
<dbReference type="PROSITE" id="PS01230">
    <property type="entry name" value="TRMA_1"/>
    <property type="match status" value="1"/>
</dbReference>
<evidence type="ECO:0000256" key="4">
    <source>
        <dbReference type="ARBA" id="ARBA00022691"/>
    </source>
</evidence>
<protein>
    <submittedName>
        <fullName evidence="8">23S rRNA m(5)U-1939 methyltransferase</fullName>
    </submittedName>
</protein>
<dbReference type="GO" id="GO:0051539">
    <property type="term" value="F:4 iron, 4 sulfur cluster binding"/>
    <property type="evidence" value="ECO:0007669"/>
    <property type="project" value="UniProtKB-KW"/>
</dbReference>
<feature type="binding site" evidence="6">
    <location>
        <position position="323"/>
    </location>
    <ligand>
        <name>S-adenosyl-L-methionine</name>
        <dbReference type="ChEBI" id="CHEBI:59789"/>
    </ligand>
</feature>
<dbReference type="AlphaFoldDB" id="A0A4R6PP84"/>
<evidence type="ECO:0000256" key="7">
    <source>
        <dbReference type="PROSITE-ProRule" id="PRU10015"/>
    </source>
</evidence>
<keyword evidence="5" id="KW-0411">Iron-sulfur</keyword>
<keyword evidence="9" id="KW-1185">Reference proteome</keyword>
<gene>
    <name evidence="8" type="ORF">DEU29_10149</name>
</gene>
<evidence type="ECO:0000256" key="3">
    <source>
        <dbReference type="ARBA" id="ARBA00022679"/>
    </source>
</evidence>
<dbReference type="NCBIfam" id="NF009639">
    <property type="entry name" value="PRK13168.1"/>
    <property type="match status" value="1"/>
</dbReference>
<dbReference type="PROSITE" id="PS01231">
    <property type="entry name" value="TRMA_2"/>
    <property type="match status" value="1"/>
</dbReference>
<feature type="active site" description="Nucleophile" evidence="6">
    <location>
        <position position="400"/>
    </location>
</feature>
<comment type="similarity">
    <text evidence="6">Belongs to the class I-like SAM-binding methyltransferase superfamily. RNA M5U methyltransferase family.</text>
</comment>
<proteinExistence type="inferred from homology"/>
<dbReference type="InterPro" id="IPR030390">
    <property type="entry name" value="MeTrfase_TrmA_AS"/>
</dbReference>
<sequence>MVQFFKASKKNDKQPRKGIVAALDHQLQGVVREHNGGTRFVAGALPGEQITYKPLSKFSAELLSVKSVSTERIEPPCPYYQACGGCDVQHLNESNQQTYKQAAVAGLLQKFAQTEQLSWQPTLMADAWGYRRKARLATFWDGKRQHLRLGFRAAKSKQITEIANCPVLRPSLSALIEPLRQLIFNTGLGRTLGHVELIQANVVHVVLRVLKPLSAQQKQELTAFAEQHSLAFWLQDDNSVASVTTAKECNDAFCYDQSIDGDRLYFTPGDFIQVNADVNEQMVRQALAWLAPESDAVVLDLFAGVGNFSLPLARRVKQVIAIEGVAGMSQQLAANAQAAGCDNLIAETQDLSQIGAKKLASYNATHWLLDPARAGADKIVEQLGQLPEQRKPKRIVYVSCAPDTLARDSKCILAAGYRLKQLGLVDMFPQTHHIETMVCFERVA</sequence>
<organism evidence="8 9">
    <name type="scientific">Idiomarina aquatica</name>
    <dbReference type="NCBI Taxonomy" id="1327752"/>
    <lineage>
        <taxon>Bacteria</taxon>
        <taxon>Pseudomonadati</taxon>
        <taxon>Pseudomonadota</taxon>
        <taxon>Gammaproteobacteria</taxon>
        <taxon>Alteromonadales</taxon>
        <taxon>Idiomarinaceae</taxon>
        <taxon>Idiomarina</taxon>
    </lineage>
</organism>
<dbReference type="OrthoDB" id="9804590at2"/>
<dbReference type="Gene3D" id="2.40.50.1070">
    <property type="match status" value="1"/>
</dbReference>
<keyword evidence="1" id="KW-0408">Iron</keyword>
<dbReference type="PROSITE" id="PS51687">
    <property type="entry name" value="SAM_MT_RNA_M5U"/>
    <property type="match status" value="1"/>
</dbReference>
<dbReference type="InterPro" id="IPR029063">
    <property type="entry name" value="SAM-dependent_MTases_sf"/>
</dbReference>
<dbReference type="RefSeq" id="WP_133538193.1">
    <property type="nucleotide sequence ID" value="NZ_SNXI01000001.1"/>
</dbReference>
<evidence type="ECO:0000256" key="5">
    <source>
        <dbReference type="ARBA" id="ARBA00023014"/>
    </source>
</evidence>
<dbReference type="Gene3D" id="2.40.50.140">
    <property type="entry name" value="Nucleic acid-binding proteins"/>
    <property type="match status" value="1"/>
</dbReference>
<accession>A0A4R6PP84</accession>
<dbReference type="Proteomes" id="UP000295531">
    <property type="component" value="Unassembled WGS sequence"/>
</dbReference>
<dbReference type="NCBIfam" id="TIGR00479">
    <property type="entry name" value="rumA"/>
    <property type="match status" value="1"/>
</dbReference>
<feature type="binding site" evidence="6">
    <location>
        <position position="273"/>
    </location>
    <ligand>
        <name>S-adenosyl-L-methionine</name>
        <dbReference type="ChEBI" id="CHEBI:59789"/>
    </ligand>
</feature>
<feature type="binding site" evidence="6">
    <location>
        <position position="302"/>
    </location>
    <ligand>
        <name>S-adenosyl-L-methionine</name>
        <dbReference type="ChEBI" id="CHEBI:59789"/>
    </ligand>
</feature>
<evidence type="ECO:0000256" key="6">
    <source>
        <dbReference type="PROSITE-ProRule" id="PRU01024"/>
    </source>
</evidence>
<dbReference type="InterPro" id="IPR012340">
    <property type="entry name" value="NA-bd_OB-fold"/>
</dbReference>
<dbReference type="InterPro" id="IPR010280">
    <property type="entry name" value="U5_MeTrfase_fam"/>
</dbReference>
<keyword evidence="4 6" id="KW-0949">S-adenosyl-L-methionine</keyword>
<name>A0A4R6PP84_9GAMM</name>
<evidence type="ECO:0000256" key="2">
    <source>
        <dbReference type="ARBA" id="ARBA00022603"/>
    </source>
</evidence>
<feature type="active site" evidence="7">
    <location>
        <position position="400"/>
    </location>
</feature>
<reference evidence="8 9" key="1">
    <citation type="submission" date="2019-03" db="EMBL/GenBank/DDBJ databases">
        <title>Freshwater and sediment microbial communities from various areas in North America, analyzing microbe dynamics in response to fracking.</title>
        <authorList>
            <person name="Lamendella R."/>
        </authorList>
    </citation>
    <scope>NUCLEOTIDE SEQUENCE [LARGE SCALE GENOMIC DNA]</scope>
    <source>
        <strain evidence="8 9">18_TX</strain>
    </source>
</reference>
<dbReference type="EMBL" id="SNXI01000001">
    <property type="protein sequence ID" value="TDP40505.1"/>
    <property type="molecule type" value="Genomic_DNA"/>
</dbReference>
<dbReference type="GO" id="GO:0070041">
    <property type="term" value="F:rRNA (uridine-C5-)-methyltransferase activity"/>
    <property type="evidence" value="ECO:0007669"/>
    <property type="project" value="TreeGrafter"/>
</dbReference>
<dbReference type="InterPro" id="IPR030391">
    <property type="entry name" value="MeTrfase_TrmA_CS"/>
</dbReference>
<dbReference type="PANTHER" id="PTHR11061:SF49">
    <property type="entry name" value="23S RRNA (URACIL(1939)-C(5))-METHYLTRANSFERASE RLMD"/>
    <property type="match status" value="1"/>
</dbReference>
<dbReference type="Pfam" id="PF05958">
    <property type="entry name" value="tRNA_U5-meth_tr"/>
    <property type="match status" value="1"/>
</dbReference>
<evidence type="ECO:0000313" key="9">
    <source>
        <dbReference type="Proteomes" id="UP000295531"/>
    </source>
</evidence>
<dbReference type="Gene3D" id="3.40.50.150">
    <property type="entry name" value="Vaccinia Virus protein VP39"/>
    <property type="match status" value="1"/>
</dbReference>
<keyword evidence="1" id="KW-0004">4Fe-4S</keyword>